<dbReference type="GO" id="GO:0008237">
    <property type="term" value="F:metallopeptidase activity"/>
    <property type="evidence" value="ECO:0007669"/>
    <property type="project" value="UniProtKB-KW"/>
</dbReference>
<accession>A0A2U2J0L8</accession>
<protein>
    <submittedName>
        <fullName evidence="7">DNA repair protein RadC</fullName>
    </submittedName>
</protein>
<proteinExistence type="predicted"/>
<keyword evidence="4" id="KW-0862">Zinc</keyword>
<organism evidence="7 8">
    <name type="scientific">Allosphingosinicella humi</name>
    <dbReference type="NCBI Taxonomy" id="2068657"/>
    <lineage>
        <taxon>Bacteria</taxon>
        <taxon>Pseudomonadati</taxon>
        <taxon>Pseudomonadota</taxon>
        <taxon>Alphaproteobacteria</taxon>
        <taxon>Sphingomonadales</taxon>
        <taxon>Sphingomonadaceae</taxon>
        <taxon>Allosphingosinicella</taxon>
    </lineage>
</organism>
<evidence type="ECO:0000313" key="7">
    <source>
        <dbReference type="EMBL" id="PWG01878.1"/>
    </source>
</evidence>
<comment type="caution">
    <text evidence="7">The sequence shown here is derived from an EMBL/GenBank/DDBJ whole genome shotgun (WGS) entry which is preliminary data.</text>
</comment>
<dbReference type="GO" id="GO:0006508">
    <property type="term" value="P:proteolysis"/>
    <property type="evidence" value="ECO:0007669"/>
    <property type="project" value="UniProtKB-KW"/>
</dbReference>
<keyword evidence="3" id="KW-0378">Hydrolase</keyword>
<reference evidence="7 8" key="1">
    <citation type="submission" date="2018-05" db="EMBL/GenBank/DDBJ databases">
        <title>Genome of Sphingosinicella humi QZX222.</title>
        <authorList>
            <person name="Qiao Z."/>
            <person name="Wang G."/>
        </authorList>
    </citation>
    <scope>NUCLEOTIDE SEQUENCE [LARGE SCALE GENOMIC DNA]</scope>
    <source>
        <strain evidence="7 8">QZX222</strain>
    </source>
</reference>
<dbReference type="RefSeq" id="WP_109270018.1">
    <property type="nucleotide sequence ID" value="NZ_QFFF01000001.1"/>
</dbReference>
<feature type="domain" description="MPN" evidence="6">
    <location>
        <begin position="8"/>
        <end position="130"/>
    </location>
</feature>
<dbReference type="Pfam" id="PF04002">
    <property type="entry name" value="RadC"/>
    <property type="match status" value="1"/>
</dbReference>
<dbReference type="GO" id="GO:0046872">
    <property type="term" value="F:metal ion binding"/>
    <property type="evidence" value="ECO:0007669"/>
    <property type="project" value="UniProtKB-KW"/>
</dbReference>
<keyword evidence="2" id="KW-0479">Metal-binding</keyword>
<evidence type="ECO:0000256" key="3">
    <source>
        <dbReference type="ARBA" id="ARBA00022801"/>
    </source>
</evidence>
<sequence>MAAAAPRIVRTARDAACLFEPRLVGRRREALLIAHLAGERRLLRLTEEGRGEAGRIALPVRAIIADAMRLESAGLILAHCHPSGEPEPSHADIVATRKLRELGAALGLTLHDHLIFAGGECRSFRALGLL</sequence>
<keyword evidence="1" id="KW-0645">Protease</keyword>
<dbReference type="InterPro" id="IPR025657">
    <property type="entry name" value="RadC_JAB"/>
</dbReference>
<evidence type="ECO:0000256" key="4">
    <source>
        <dbReference type="ARBA" id="ARBA00022833"/>
    </source>
</evidence>
<dbReference type="PROSITE" id="PS50249">
    <property type="entry name" value="MPN"/>
    <property type="match status" value="1"/>
</dbReference>
<evidence type="ECO:0000256" key="5">
    <source>
        <dbReference type="ARBA" id="ARBA00023049"/>
    </source>
</evidence>
<dbReference type="PANTHER" id="PTHR30471:SF3">
    <property type="entry name" value="UPF0758 PROTEIN YEES-RELATED"/>
    <property type="match status" value="1"/>
</dbReference>
<evidence type="ECO:0000259" key="6">
    <source>
        <dbReference type="PROSITE" id="PS50249"/>
    </source>
</evidence>
<keyword evidence="8" id="KW-1185">Reference proteome</keyword>
<dbReference type="OrthoDB" id="152963at2"/>
<dbReference type="Proteomes" id="UP000245916">
    <property type="component" value="Unassembled WGS sequence"/>
</dbReference>
<gene>
    <name evidence="7" type="ORF">DF286_02560</name>
</gene>
<evidence type="ECO:0000256" key="1">
    <source>
        <dbReference type="ARBA" id="ARBA00022670"/>
    </source>
</evidence>
<keyword evidence="5" id="KW-0482">Metalloprotease</keyword>
<evidence type="ECO:0000313" key="8">
    <source>
        <dbReference type="Proteomes" id="UP000245916"/>
    </source>
</evidence>
<dbReference type="AlphaFoldDB" id="A0A2U2J0L8"/>
<evidence type="ECO:0000256" key="2">
    <source>
        <dbReference type="ARBA" id="ARBA00022723"/>
    </source>
</evidence>
<dbReference type="InterPro" id="IPR037518">
    <property type="entry name" value="MPN"/>
</dbReference>
<dbReference type="PANTHER" id="PTHR30471">
    <property type="entry name" value="DNA REPAIR PROTEIN RADC"/>
    <property type="match status" value="1"/>
</dbReference>
<name>A0A2U2J0L8_9SPHN</name>
<dbReference type="EMBL" id="QFFF01000001">
    <property type="protein sequence ID" value="PWG01878.1"/>
    <property type="molecule type" value="Genomic_DNA"/>
</dbReference>
<dbReference type="InterPro" id="IPR001405">
    <property type="entry name" value="UPF0758"/>
</dbReference>
<dbReference type="Gene3D" id="3.40.140.10">
    <property type="entry name" value="Cytidine Deaminase, domain 2"/>
    <property type="match status" value="1"/>
</dbReference>